<feature type="domain" description="Thymidylate synthase/dCMP hydroxymethylase" evidence="3">
    <location>
        <begin position="36"/>
        <end position="230"/>
    </location>
</feature>
<dbReference type="EMBL" id="JBEZVI010000009">
    <property type="protein sequence ID" value="MEU3711136.1"/>
    <property type="molecule type" value="Genomic_DNA"/>
</dbReference>
<evidence type="ECO:0000313" key="4">
    <source>
        <dbReference type="EMBL" id="MEU3711136.1"/>
    </source>
</evidence>
<dbReference type="PANTHER" id="PTHR11548">
    <property type="entry name" value="THYMIDYLATE SYNTHASE 1"/>
    <property type="match status" value="1"/>
</dbReference>
<dbReference type="InterPro" id="IPR045097">
    <property type="entry name" value="Thymidate_synth/dCMP_Mease"/>
</dbReference>
<organism evidence="4 5">
    <name type="scientific">Streptomyces catenulae</name>
    <dbReference type="NCBI Taxonomy" id="66875"/>
    <lineage>
        <taxon>Bacteria</taxon>
        <taxon>Bacillati</taxon>
        <taxon>Actinomycetota</taxon>
        <taxon>Actinomycetes</taxon>
        <taxon>Kitasatosporales</taxon>
        <taxon>Streptomycetaceae</taxon>
        <taxon>Streptomyces</taxon>
    </lineage>
</organism>
<dbReference type="GO" id="GO:0032259">
    <property type="term" value="P:methylation"/>
    <property type="evidence" value="ECO:0007669"/>
    <property type="project" value="UniProtKB-KW"/>
</dbReference>
<dbReference type="Gene3D" id="3.30.572.10">
    <property type="entry name" value="Thymidylate synthase/dCMP hydroxymethylase domain"/>
    <property type="match status" value="1"/>
</dbReference>
<evidence type="ECO:0000259" key="3">
    <source>
        <dbReference type="Pfam" id="PF00303"/>
    </source>
</evidence>
<dbReference type="InterPro" id="IPR023451">
    <property type="entry name" value="Thymidate_synth/dCMP_Mease_dom"/>
</dbReference>
<dbReference type="SUPFAM" id="SSF55831">
    <property type="entry name" value="Thymidylate synthase/dCMP hydroxymethylase"/>
    <property type="match status" value="1"/>
</dbReference>
<dbReference type="Proteomes" id="UP001550853">
    <property type="component" value="Unassembled WGS sequence"/>
</dbReference>
<dbReference type="GO" id="GO:0004799">
    <property type="term" value="F:thymidylate synthase activity"/>
    <property type="evidence" value="ECO:0007669"/>
    <property type="project" value="UniProtKB-EC"/>
</dbReference>
<dbReference type="Pfam" id="PF00303">
    <property type="entry name" value="Thymidylat_synt"/>
    <property type="match status" value="1"/>
</dbReference>
<comment type="caution">
    <text evidence="4">The sequence shown here is derived from an EMBL/GenBank/DDBJ whole genome shotgun (WGS) entry which is preliminary data.</text>
</comment>
<evidence type="ECO:0000313" key="5">
    <source>
        <dbReference type="Proteomes" id="UP001550853"/>
    </source>
</evidence>
<gene>
    <name evidence="4" type="ORF">AB0E61_13685</name>
</gene>
<proteinExistence type="predicted"/>
<keyword evidence="5" id="KW-1185">Reference proteome</keyword>
<keyword evidence="1 4" id="KW-0489">Methyltransferase</keyword>
<reference evidence="4 5" key="1">
    <citation type="submission" date="2024-06" db="EMBL/GenBank/DDBJ databases">
        <title>The Natural Products Discovery Center: Release of the First 8490 Sequenced Strains for Exploring Actinobacteria Biosynthetic Diversity.</title>
        <authorList>
            <person name="Kalkreuter E."/>
            <person name="Kautsar S.A."/>
            <person name="Yang D."/>
            <person name="Bader C.D."/>
            <person name="Teijaro C.N."/>
            <person name="Fluegel L."/>
            <person name="Davis C.M."/>
            <person name="Simpson J.R."/>
            <person name="Lauterbach L."/>
            <person name="Steele A.D."/>
            <person name="Gui C."/>
            <person name="Meng S."/>
            <person name="Li G."/>
            <person name="Viehrig K."/>
            <person name="Ye F."/>
            <person name="Su P."/>
            <person name="Kiefer A.F."/>
            <person name="Nichols A."/>
            <person name="Cepeda A.J."/>
            <person name="Yan W."/>
            <person name="Fan B."/>
            <person name="Jiang Y."/>
            <person name="Adhikari A."/>
            <person name="Zheng C.-J."/>
            <person name="Schuster L."/>
            <person name="Cowan T.M."/>
            <person name="Smanski M.J."/>
            <person name="Chevrette M.G."/>
            <person name="De Carvalho L.P.S."/>
            <person name="Shen B."/>
        </authorList>
    </citation>
    <scope>NUCLEOTIDE SEQUENCE [LARGE SCALE GENOMIC DNA]</scope>
    <source>
        <strain evidence="4 5">NPDC033039</strain>
    </source>
</reference>
<accession>A0ABV2Z0F1</accession>
<dbReference type="PANTHER" id="PTHR11548:SF9">
    <property type="entry name" value="THYMIDYLATE SYNTHASE"/>
    <property type="match status" value="1"/>
</dbReference>
<evidence type="ECO:0000256" key="1">
    <source>
        <dbReference type="ARBA" id="ARBA00022603"/>
    </source>
</evidence>
<dbReference type="InterPro" id="IPR036926">
    <property type="entry name" value="Thymidate_synth/dCMP_Mease_sf"/>
</dbReference>
<evidence type="ECO:0000256" key="2">
    <source>
        <dbReference type="ARBA" id="ARBA00022679"/>
    </source>
</evidence>
<keyword evidence="2 4" id="KW-0808">Transferase</keyword>
<dbReference type="EC" id="2.1.1.45" evidence="4"/>
<name>A0ABV2Z0F1_9ACTN</name>
<dbReference type="CDD" id="cd00351">
    <property type="entry name" value="TS_Pyrimidine_HMase"/>
    <property type="match status" value="1"/>
</dbReference>
<dbReference type="RefSeq" id="WP_051739390.1">
    <property type="nucleotide sequence ID" value="NZ_JBEZVI010000009.1"/>
</dbReference>
<protein>
    <submittedName>
        <fullName evidence="4">Thymidylate synthase</fullName>
        <ecNumber evidence="4">2.1.1.45</ecNumber>
    </submittedName>
</protein>
<sequence length="335" mass="37624">MHTHLSYPTFEAAYLENLLAARDAPEFVNAPRGFHSREILGVSYRIANPRERIVRIPERKLNLVFNFAESLWYLSGSNALDFIAFYAPSMKKYSADGQRLAGTAYGPRLFGFGGAGINQWDSVARTLRQDADSKRAVMQIFAPEELLVPGNIDVACTLGLQYMIREGALHAVSFMRANDAYRGTVSDVFSFTFLQEVLATQLGLDLGSYTHTVGSYHLYRHDDTVADKVLAARTEQVSAEPFPAMPAQDNWPAIREVLALEEALRKRRLTLDATAADGLGLGRYWTDVVILFALHARWRHEGTVDRDLLDVLHPLFARLVENRWGIHRSLTSPAR</sequence>